<evidence type="ECO:0000256" key="2">
    <source>
        <dbReference type="ARBA" id="ARBA00022723"/>
    </source>
</evidence>
<dbReference type="InterPro" id="IPR011257">
    <property type="entry name" value="DNA_glycosylase"/>
</dbReference>
<dbReference type="AlphaFoldDB" id="A0A0X8XBL6"/>
<dbReference type="Gene3D" id="1.10.340.30">
    <property type="entry name" value="Hypothetical protein, domain 2"/>
    <property type="match status" value="1"/>
</dbReference>
<evidence type="ECO:0000313" key="7">
    <source>
        <dbReference type="Proteomes" id="UP000218890"/>
    </source>
</evidence>
<keyword evidence="2" id="KW-0479">Metal-binding</keyword>
<name>A0A0X8XBL6_HALHR</name>
<keyword evidence="6" id="KW-0255">Endonuclease</keyword>
<evidence type="ECO:0000256" key="4">
    <source>
        <dbReference type="ARBA" id="ARBA00023014"/>
    </source>
</evidence>
<keyword evidence="6" id="KW-0540">Nuclease</keyword>
<dbReference type="RefSeq" id="WP_096409936.1">
    <property type="nucleotide sequence ID" value="NZ_AP017372.2"/>
</dbReference>
<organism evidence="6 7">
    <name type="scientific">Halorhodospira halochloris</name>
    <name type="common">Ectothiorhodospira halochloris</name>
    <dbReference type="NCBI Taxonomy" id="1052"/>
    <lineage>
        <taxon>Bacteria</taxon>
        <taxon>Pseudomonadati</taxon>
        <taxon>Pseudomonadota</taxon>
        <taxon>Gammaproteobacteria</taxon>
        <taxon>Chromatiales</taxon>
        <taxon>Ectothiorhodospiraceae</taxon>
        <taxon>Halorhodospira</taxon>
    </lineage>
</organism>
<dbReference type="Proteomes" id="UP000218890">
    <property type="component" value="Chromosome"/>
</dbReference>
<dbReference type="SUPFAM" id="SSF48150">
    <property type="entry name" value="DNA-glycosylase"/>
    <property type="match status" value="1"/>
</dbReference>
<gene>
    <name evidence="6" type="ORF">HH1059_19040</name>
</gene>
<keyword evidence="1" id="KW-0004">4Fe-4S</keyword>
<dbReference type="GO" id="GO:0006284">
    <property type="term" value="P:base-excision repair"/>
    <property type="evidence" value="ECO:0007669"/>
    <property type="project" value="InterPro"/>
</dbReference>
<protein>
    <submittedName>
        <fullName evidence="6">Endonuclease III</fullName>
    </submittedName>
</protein>
<dbReference type="PANTHER" id="PTHR10359:SF19">
    <property type="entry name" value="DNA REPAIR GLYCOSYLASE MJ1434-RELATED"/>
    <property type="match status" value="1"/>
</dbReference>
<accession>A0A0X8XBL6</accession>
<sequence length="225" mass="25449">MAEQVEIHAEDLHWLLETLVDNHGQQDWWPAESFFEILVGAVLTQNTAWSNVEKAIANLRQAQLLDPEKIIAVSDDLLTAAIKPSGYFNIKAQRLRNLCQAYLQAGGYSGMAKQTTDDLRSQLLQINGVGRETADDILLYAFARPVFVVDAYTRRILSRLDWISGEEHYESLRRAVEFAIGPDRGFFNELHAQIVMLGKDTCRPKPRCTQCPLISSCAYPRQNDP</sequence>
<keyword evidence="7" id="KW-1185">Reference proteome</keyword>
<dbReference type="Pfam" id="PF00730">
    <property type="entry name" value="HhH-GPD"/>
    <property type="match status" value="1"/>
</dbReference>
<dbReference type="GO" id="GO:0004519">
    <property type="term" value="F:endonuclease activity"/>
    <property type="evidence" value="ECO:0007669"/>
    <property type="project" value="UniProtKB-KW"/>
</dbReference>
<dbReference type="GO" id="GO:0046872">
    <property type="term" value="F:metal ion binding"/>
    <property type="evidence" value="ECO:0007669"/>
    <property type="project" value="UniProtKB-KW"/>
</dbReference>
<dbReference type="InterPro" id="IPR023170">
    <property type="entry name" value="HhH_base_excis_C"/>
</dbReference>
<dbReference type="InterPro" id="IPR003265">
    <property type="entry name" value="HhH-GPD_domain"/>
</dbReference>
<proteinExistence type="predicted"/>
<reference evidence="6" key="1">
    <citation type="submission" date="2016-02" db="EMBL/GenBank/DDBJ databases">
        <title>Halorhodospira halochloris DSM-1059 complete genome, version 2.</title>
        <authorList>
            <person name="Tsukatani Y."/>
        </authorList>
    </citation>
    <scope>NUCLEOTIDE SEQUENCE</scope>
    <source>
        <strain evidence="6">DSM 1059</strain>
    </source>
</reference>
<dbReference type="OrthoDB" id="9802365at2"/>
<dbReference type="Gene3D" id="1.10.1670.10">
    <property type="entry name" value="Helix-hairpin-Helix base-excision DNA repair enzymes (C-terminal)"/>
    <property type="match status" value="1"/>
</dbReference>
<dbReference type="SMART" id="SM00478">
    <property type="entry name" value="ENDO3c"/>
    <property type="match status" value="1"/>
</dbReference>
<evidence type="ECO:0000259" key="5">
    <source>
        <dbReference type="SMART" id="SM00478"/>
    </source>
</evidence>
<evidence type="ECO:0000256" key="1">
    <source>
        <dbReference type="ARBA" id="ARBA00022485"/>
    </source>
</evidence>
<dbReference type="PIRSF" id="PIRSF001435">
    <property type="entry name" value="Nth"/>
    <property type="match status" value="1"/>
</dbReference>
<evidence type="ECO:0000313" key="6">
    <source>
        <dbReference type="EMBL" id="BAU58592.1"/>
    </source>
</evidence>
<keyword evidence="4" id="KW-0411">Iron-sulfur</keyword>
<keyword evidence="6" id="KW-0378">Hydrolase</keyword>
<dbReference type="CDD" id="cd00056">
    <property type="entry name" value="ENDO3c"/>
    <property type="match status" value="1"/>
</dbReference>
<dbReference type="PANTHER" id="PTHR10359">
    <property type="entry name" value="A/G-SPECIFIC ADENINE GLYCOSYLASE/ENDONUCLEASE III"/>
    <property type="match status" value="1"/>
</dbReference>
<dbReference type="EMBL" id="AP017372">
    <property type="protein sequence ID" value="BAU58592.1"/>
    <property type="molecule type" value="Genomic_DNA"/>
</dbReference>
<evidence type="ECO:0000256" key="3">
    <source>
        <dbReference type="ARBA" id="ARBA00023004"/>
    </source>
</evidence>
<dbReference type="GO" id="GO:0051539">
    <property type="term" value="F:4 iron, 4 sulfur cluster binding"/>
    <property type="evidence" value="ECO:0007669"/>
    <property type="project" value="UniProtKB-KW"/>
</dbReference>
<keyword evidence="3" id="KW-0408">Iron</keyword>
<dbReference type="KEGG" id="hhk:HH1059_19040"/>
<feature type="domain" description="HhH-GPD" evidence="5">
    <location>
        <begin position="43"/>
        <end position="200"/>
    </location>
</feature>